<evidence type="ECO:0000313" key="2">
    <source>
        <dbReference type="EMBL" id="EDL76079.1"/>
    </source>
</evidence>
<reference evidence="3" key="1">
    <citation type="submission" date="2005-09" db="EMBL/GenBank/DDBJ databases">
        <authorList>
            <person name="Mural R.J."/>
            <person name="Li P.W."/>
            <person name="Adams M.D."/>
            <person name="Amanatides P.G."/>
            <person name="Baden-Tillson H."/>
            <person name="Barnstead M."/>
            <person name="Chin S.H."/>
            <person name="Dew I."/>
            <person name="Evans C.A."/>
            <person name="Ferriera S."/>
            <person name="Flanigan M."/>
            <person name="Fosler C."/>
            <person name="Glodek A."/>
            <person name="Gu Z."/>
            <person name="Holt R.A."/>
            <person name="Jennings D."/>
            <person name="Kraft C.L."/>
            <person name="Lu F."/>
            <person name="Nguyen T."/>
            <person name="Nusskern D.R."/>
            <person name="Pfannkoch C.M."/>
            <person name="Sitter C."/>
            <person name="Sutton G.G."/>
            <person name="Venter J.C."/>
            <person name="Wang Z."/>
            <person name="Woodage T."/>
            <person name="Zheng X.H."/>
            <person name="Zhong F."/>
        </authorList>
    </citation>
    <scope>NUCLEOTIDE SEQUENCE [LARGE SCALE GENOMIC DNA]</scope>
    <source>
        <strain>BN</strain>
        <strain evidence="3">Sprague-Dawley</strain>
    </source>
</reference>
<name>A6J2E7_RAT</name>
<organism evidence="2 3">
    <name type="scientific">Rattus norvegicus</name>
    <name type="common">Rat</name>
    <dbReference type="NCBI Taxonomy" id="10116"/>
    <lineage>
        <taxon>Eukaryota</taxon>
        <taxon>Metazoa</taxon>
        <taxon>Chordata</taxon>
        <taxon>Craniata</taxon>
        <taxon>Vertebrata</taxon>
        <taxon>Euteleostomi</taxon>
        <taxon>Mammalia</taxon>
        <taxon>Eutheria</taxon>
        <taxon>Euarchontoglires</taxon>
        <taxon>Glires</taxon>
        <taxon>Rodentia</taxon>
        <taxon>Myomorpha</taxon>
        <taxon>Muroidea</taxon>
        <taxon>Muridae</taxon>
        <taxon>Murinae</taxon>
        <taxon>Rattus</taxon>
    </lineage>
</organism>
<evidence type="ECO:0000313" key="3">
    <source>
        <dbReference type="Proteomes" id="UP000234681"/>
    </source>
</evidence>
<dbReference type="EMBL" id="CH473974">
    <property type="protein sequence ID" value="EDL76079.1"/>
    <property type="molecule type" value="Genomic_DNA"/>
</dbReference>
<evidence type="ECO:0000256" key="1">
    <source>
        <dbReference type="SAM" id="SignalP"/>
    </source>
</evidence>
<keyword evidence="1" id="KW-0732">Signal</keyword>
<accession>A6J2E7</accession>
<feature type="signal peptide" evidence="1">
    <location>
        <begin position="1"/>
        <end position="21"/>
    </location>
</feature>
<proteinExistence type="predicted"/>
<protein>
    <submittedName>
        <fullName evidence="2">RCG49319</fullName>
    </submittedName>
</protein>
<feature type="chain" id="PRO_5039924800" evidence="1">
    <location>
        <begin position="22"/>
        <end position="69"/>
    </location>
</feature>
<sequence>MPFPVHCKGVLCLLLVCCSFAMDWLHANTSITMIITVKTASVILTRLFYPPNMFNVTLLRHLKPYWVSV</sequence>
<dbReference type="AlphaFoldDB" id="A6J2E7"/>
<gene>
    <name evidence="2" type="ORF">rCG_49319</name>
</gene>
<dbReference type="Proteomes" id="UP000234681">
    <property type="component" value="Chromosome 18"/>
</dbReference>